<comment type="function">
    <text evidence="8">Zinc phosphodiesterase, which displays some tRNA 3'-processing endonuclease activity. Probably involved in tRNA maturation, by removing a 3'-trailer from precursor tRNA.</text>
</comment>
<feature type="binding site" evidence="8">
    <location>
        <position position="68"/>
    </location>
    <ligand>
        <name>Zn(2+)</name>
        <dbReference type="ChEBI" id="CHEBI:29105"/>
        <label>2</label>
        <note>catalytic</note>
    </ligand>
</feature>
<protein>
    <recommendedName>
        <fullName evidence="8">Ribonuclease Z</fullName>
        <shortName evidence="8">RNase Z</shortName>
        <ecNumber evidence="8">3.1.26.11</ecNumber>
    </recommendedName>
    <alternativeName>
        <fullName evidence="8">tRNA 3 endonuclease</fullName>
    </alternativeName>
    <alternativeName>
        <fullName evidence="8">tRNase Z</fullName>
    </alternativeName>
</protein>
<feature type="binding site" evidence="8">
    <location>
        <position position="143"/>
    </location>
    <ligand>
        <name>Zn(2+)</name>
        <dbReference type="ChEBI" id="CHEBI:29105"/>
        <label>1</label>
        <note>catalytic</note>
    </ligand>
</feature>
<comment type="catalytic activity">
    <reaction evidence="8">
        <text>Endonucleolytic cleavage of RNA, removing extra 3' nucleotides from tRNA precursor, generating 3' termini of tRNAs. A 3'-hydroxy group is left at the tRNA terminus and a 5'-phosphoryl group is left at the trailer molecule.</text>
        <dbReference type="EC" id="3.1.26.11"/>
    </reaction>
</comment>
<dbReference type="OrthoDB" id="9800940at2"/>
<dbReference type="InterPro" id="IPR036866">
    <property type="entry name" value="RibonucZ/Hydroxyglut_hydro"/>
</dbReference>
<dbReference type="PANTHER" id="PTHR46018">
    <property type="entry name" value="ZINC PHOSPHODIESTERASE ELAC PROTEIN 1"/>
    <property type="match status" value="1"/>
</dbReference>
<keyword evidence="4 8" id="KW-0479">Metal-binding</keyword>
<comment type="cofactor">
    <cofactor evidence="8">
        <name>Zn(2+)</name>
        <dbReference type="ChEBI" id="CHEBI:29105"/>
    </cofactor>
    <text evidence="8">Binds 2 Zn(2+) ions.</text>
</comment>
<evidence type="ECO:0000313" key="10">
    <source>
        <dbReference type="Proteomes" id="UP000321168"/>
    </source>
</evidence>
<dbReference type="Pfam" id="PF23023">
    <property type="entry name" value="Anti-Pycsar_Apyc1"/>
    <property type="match status" value="1"/>
</dbReference>
<dbReference type="EC" id="3.1.26.11" evidence="8"/>
<sequence length="304" mass="34825">MLKFKVTILGSGSAVPTRDRNPTAQLINLHNTYILADCAEGTQLCLRENSIRLQKVDYILISHLHGDHFYGLPGLISTLHLLGRSKPITIFGPPGLEKAVMGMVEISRSNLRYPLRFVETQTEHKELIIEHSTFEIYSFPLLHKVPTTGFLFEEKPKKRLYRPEIGEDFGIPHYWIDRIKQGQDYIDEEGNRILNRLLTKDPEPPKSYAFCTDTAYYPKIATFIQDVDVIYHEASFLVEDKKRALETRHSTSQDAAQIAMLCNARKLVIGHFSARYNNLQPFLEEAKPFFNNVVLAYDGMVINV</sequence>
<feature type="binding site" evidence="8">
    <location>
        <position position="67"/>
    </location>
    <ligand>
        <name>Zn(2+)</name>
        <dbReference type="ChEBI" id="CHEBI:29105"/>
        <label>2</label>
        <note>catalytic</note>
    </ligand>
</feature>
<feature type="binding site" evidence="8">
    <location>
        <position position="63"/>
    </location>
    <ligand>
        <name>Zn(2+)</name>
        <dbReference type="ChEBI" id="CHEBI:29105"/>
        <label>1</label>
        <note>catalytic</note>
    </ligand>
</feature>
<evidence type="ECO:0000256" key="4">
    <source>
        <dbReference type="ARBA" id="ARBA00022723"/>
    </source>
</evidence>
<feature type="binding site" evidence="8">
    <location>
        <position position="213"/>
    </location>
    <ligand>
        <name>Zn(2+)</name>
        <dbReference type="ChEBI" id="CHEBI:29105"/>
        <label>1</label>
        <note>catalytic</note>
    </ligand>
</feature>
<feature type="binding site" evidence="8">
    <location>
        <position position="271"/>
    </location>
    <ligand>
        <name>Zn(2+)</name>
        <dbReference type="ChEBI" id="CHEBI:29105"/>
        <label>2</label>
        <note>catalytic</note>
    </ligand>
</feature>
<keyword evidence="7 8" id="KW-0862">Zinc</keyword>
<dbReference type="Gene3D" id="3.60.15.10">
    <property type="entry name" value="Ribonuclease Z/Hydroxyacylglutathione hydrolase-like"/>
    <property type="match status" value="1"/>
</dbReference>
<comment type="subunit">
    <text evidence="1 8">Homodimer.</text>
</comment>
<keyword evidence="2 8" id="KW-0819">tRNA processing</keyword>
<dbReference type="AlphaFoldDB" id="A0A5C6UVG2"/>
<dbReference type="CDD" id="cd07717">
    <property type="entry name" value="RNaseZ_ZiPD-like_MBL-fold"/>
    <property type="match status" value="1"/>
</dbReference>
<dbReference type="Proteomes" id="UP000321168">
    <property type="component" value="Unassembled WGS sequence"/>
</dbReference>
<feature type="binding site" evidence="8">
    <location>
        <position position="65"/>
    </location>
    <ligand>
        <name>Zn(2+)</name>
        <dbReference type="ChEBI" id="CHEBI:29105"/>
        <label>1</label>
        <note>catalytic</note>
    </ligand>
</feature>
<evidence type="ECO:0000256" key="1">
    <source>
        <dbReference type="ARBA" id="ARBA00011738"/>
    </source>
</evidence>
<comment type="caution">
    <text evidence="9">The sequence shown here is derived from an EMBL/GenBank/DDBJ whole genome shotgun (WGS) entry which is preliminary data.</text>
</comment>
<keyword evidence="10" id="KW-1185">Reference proteome</keyword>
<proteinExistence type="inferred from homology"/>
<comment type="similarity">
    <text evidence="8">Belongs to the RNase Z family.</text>
</comment>
<accession>A0A5C6UVG2</accession>
<evidence type="ECO:0000256" key="5">
    <source>
        <dbReference type="ARBA" id="ARBA00022759"/>
    </source>
</evidence>
<keyword evidence="3 8" id="KW-0540">Nuclease</keyword>
<dbReference type="PANTHER" id="PTHR46018:SF2">
    <property type="entry name" value="ZINC PHOSPHODIESTERASE ELAC PROTEIN 1"/>
    <property type="match status" value="1"/>
</dbReference>
<reference evidence="9 10" key="1">
    <citation type="submission" date="2019-08" db="EMBL/GenBank/DDBJ databases">
        <title>Genome of Luteibaculum oceani JCM 18817.</title>
        <authorList>
            <person name="Bowman J.P."/>
        </authorList>
    </citation>
    <scope>NUCLEOTIDE SEQUENCE [LARGE SCALE GENOMIC DNA]</scope>
    <source>
        <strain evidence="9 10">JCM 18817</strain>
    </source>
</reference>
<dbReference type="NCBIfam" id="NF000801">
    <property type="entry name" value="PRK00055.1-3"/>
    <property type="match status" value="1"/>
</dbReference>
<dbReference type="InterPro" id="IPR013471">
    <property type="entry name" value="RNase_Z/BN"/>
</dbReference>
<feature type="binding site" evidence="8">
    <location>
        <position position="213"/>
    </location>
    <ligand>
        <name>Zn(2+)</name>
        <dbReference type="ChEBI" id="CHEBI:29105"/>
        <label>2</label>
        <note>catalytic</note>
    </ligand>
</feature>
<dbReference type="EMBL" id="VORB01000009">
    <property type="protein sequence ID" value="TXC76959.1"/>
    <property type="molecule type" value="Genomic_DNA"/>
</dbReference>
<evidence type="ECO:0000313" key="9">
    <source>
        <dbReference type="EMBL" id="TXC76959.1"/>
    </source>
</evidence>
<gene>
    <name evidence="8" type="primary">rnz</name>
    <name evidence="9" type="ORF">FRX97_10110</name>
</gene>
<evidence type="ECO:0000256" key="6">
    <source>
        <dbReference type="ARBA" id="ARBA00022801"/>
    </source>
</evidence>
<dbReference type="HAMAP" id="MF_01818">
    <property type="entry name" value="RNase_Z_BN"/>
    <property type="match status" value="1"/>
</dbReference>
<evidence type="ECO:0000256" key="3">
    <source>
        <dbReference type="ARBA" id="ARBA00022722"/>
    </source>
</evidence>
<name>A0A5C6UVG2_9FLAO</name>
<dbReference type="GO" id="GO:0008270">
    <property type="term" value="F:zinc ion binding"/>
    <property type="evidence" value="ECO:0007669"/>
    <property type="project" value="UniProtKB-UniRule"/>
</dbReference>
<dbReference type="GO" id="GO:0042781">
    <property type="term" value="F:3'-tRNA processing endoribonuclease activity"/>
    <property type="evidence" value="ECO:0007669"/>
    <property type="project" value="UniProtKB-UniRule"/>
</dbReference>
<keyword evidence="5 8" id="KW-0255">Endonuclease</keyword>
<feature type="active site" description="Proton acceptor" evidence="8">
    <location>
        <position position="67"/>
    </location>
</feature>
<organism evidence="9 10">
    <name type="scientific">Luteibaculum oceani</name>
    <dbReference type="NCBI Taxonomy" id="1294296"/>
    <lineage>
        <taxon>Bacteria</taxon>
        <taxon>Pseudomonadati</taxon>
        <taxon>Bacteroidota</taxon>
        <taxon>Flavobacteriia</taxon>
        <taxon>Flavobacteriales</taxon>
        <taxon>Luteibaculaceae</taxon>
        <taxon>Luteibaculum</taxon>
    </lineage>
</organism>
<evidence type="ECO:0000256" key="2">
    <source>
        <dbReference type="ARBA" id="ARBA00022694"/>
    </source>
</evidence>
<evidence type="ECO:0000256" key="7">
    <source>
        <dbReference type="ARBA" id="ARBA00022833"/>
    </source>
</evidence>
<keyword evidence="6 8" id="KW-0378">Hydrolase</keyword>
<evidence type="ECO:0000256" key="8">
    <source>
        <dbReference type="HAMAP-Rule" id="MF_01818"/>
    </source>
</evidence>
<dbReference type="SUPFAM" id="SSF56281">
    <property type="entry name" value="Metallo-hydrolase/oxidoreductase"/>
    <property type="match status" value="1"/>
</dbReference>